<dbReference type="InterPro" id="IPR003784">
    <property type="entry name" value="BioY"/>
</dbReference>
<keyword evidence="6 9" id="KW-1133">Transmembrane helix</keyword>
<dbReference type="AlphaFoldDB" id="A0A2A6FRW9"/>
<evidence type="ECO:0000256" key="4">
    <source>
        <dbReference type="ARBA" id="ARBA00022475"/>
    </source>
</evidence>
<feature type="transmembrane region" description="Helical" evidence="9">
    <location>
        <begin position="30"/>
        <end position="47"/>
    </location>
</feature>
<evidence type="ECO:0000256" key="7">
    <source>
        <dbReference type="ARBA" id="ARBA00023136"/>
    </source>
</evidence>
<evidence type="ECO:0000256" key="1">
    <source>
        <dbReference type="ARBA" id="ARBA00004651"/>
    </source>
</evidence>
<feature type="transmembrane region" description="Helical" evidence="9">
    <location>
        <begin position="109"/>
        <end position="128"/>
    </location>
</feature>
<sequence length="161" mass="16329">MYLGPAVPITLQTLGVMLTGAIIGARNGCAAVLLCEVLVAMGLPLLSGGRGGIAVFAGPSAGYLIGWLAGVIVIGTLTVRLLPKYPALPALAVTALGGIIVIYTPGIGWTAITTGSLWAAIVGAALYLPGDIAKVITTVLVATPVHRAWPGLIHRRSAQRS</sequence>
<reference evidence="11" key="1">
    <citation type="submission" date="2017-03" db="EMBL/GenBank/DDBJ databases">
        <authorList>
            <person name="Lund M.B."/>
        </authorList>
    </citation>
    <scope>NUCLEOTIDE SEQUENCE [LARGE SCALE GENOMIC DNA]</scope>
</reference>
<feature type="transmembrane region" description="Helical" evidence="9">
    <location>
        <begin position="53"/>
        <end position="78"/>
    </location>
</feature>
<keyword evidence="5 9" id="KW-0812">Transmembrane</keyword>
<evidence type="ECO:0000313" key="11">
    <source>
        <dbReference type="Proteomes" id="UP000219994"/>
    </source>
</evidence>
<protein>
    <recommendedName>
        <fullName evidence="8">Biotin transporter</fullName>
    </recommendedName>
</protein>
<dbReference type="PANTHER" id="PTHR34295:SF4">
    <property type="entry name" value="BIOTIN TRANSPORTER BIOY-RELATED"/>
    <property type="match status" value="1"/>
</dbReference>
<dbReference type="GO" id="GO:0005886">
    <property type="term" value="C:plasma membrane"/>
    <property type="evidence" value="ECO:0007669"/>
    <property type="project" value="UniProtKB-SubCell"/>
</dbReference>
<evidence type="ECO:0000256" key="3">
    <source>
        <dbReference type="ARBA" id="ARBA00022448"/>
    </source>
</evidence>
<evidence type="ECO:0000256" key="2">
    <source>
        <dbReference type="ARBA" id="ARBA00010692"/>
    </source>
</evidence>
<evidence type="ECO:0000256" key="9">
    <source>
        <dbReference type="SAM" id="Phobius"/>
    </source>
</evidence>
<keyword evidence="7 8" id="KW-0472">Membrane</keyword>
<dbReference type="Pfam" id="PF02632">
    <property type="entry name" value="BioY"/>
    <property type="match status" value="1"/>
</dbReference>
<evidence type="ECO:0000313" key="10">
    <source>
        <dbReference type="EMBL" id="PDQ35469.1"/>
    </source>
</evidence>
<keyword evidence="4 8" id="KW-1003">Cell membrane</keyword>
<comment type="caution">
    <text evidence="10">The sequence shown here is derived from an EMBL/GenBank/DDBJ whole genome shotgun (WGS) entry which is preliminary data.</text>
</comment>
<comment type="similarity">
    <text evidence="2 8">Belongs to the BioY family.</text>
</comment>
<dbReference type="Gene3D" id="1.10.1760.20">
    <property type="match status" value="1"/>
</dbReference>
<dbReference type="Proteomes" id="UP000219994">
    <property type="component" value="Unassembled WGS sequence"/>
</dbReference>
<evidence type="ECO:0000256" key="6">
    <source>
        <dbReference type="ARBA" id="ARBA00022989"/>
    </source>
</evidence>
<feature type="transmembrane region" description="Helical" evidence="9">
    <location>
        <begin position="85"/>
        <end position="103"/>
    </location>
</feature>
<dbReference type="PANTHER" id="PTHR34295">
    <property type="entry name" value="BIOTIN TRANSPORTER BIOY"/>
    <property type="match status" value="1"/>
</dbReference>
<dbReference type="GO" id="GO:0015225">
    <property type="term" value="F:biotin transmembrane transporter activity"/>
    <property type="evidence" value="ECO:0007669"/>
    <property type="project" value="UniProtKB-UniRule"/>
</dbReference>
<dbReference type="PIRSF" id="PIRSF016661">
    <property type="entry name" value="BioY"/>
    <property type="match status" value="1"/>
</dbReference>
<evidence type="ECO:0000256" key="5">
    <source>
        <dbReference type="ARBA" id="ARBA00022692"/>
    </source>
</evidence>
<dbReference type="EMBL" id="NAEP01000033">
    <property type="protein sequence ID" value="PDQ35469.1"/>
    <property type="molecule type" value="Genomic_DNA"/>
</dbReference>
<gene>
    <name evidence="10" type="ORF">B5766_05920</name>
</gene>
<proteinExistence type="inferred from homology"/>
<comment type="subcellular location">
    <subcellularLocation>
        <location evidence="1 8">Cell membrane</location>
        <topology evidence="1 8">Multi-pass membrane protein</topology>
    </subcellularLocation>
</comment>
<keyword evidence="3 8" id="KW-0813">Transport</keyword>
<organism evidence="10 11">
    <name type="scientific">Candidatus Lumbricidiphila eiseniae</name>
    <dbReference type="NCBI Taxonomy" id="1969409"/>
    <lineage>
        <taxon>Bacteria</taxon>
        <taxon>Bacillati</taxon>
        <taxon>Actinomycetota</taxon>
        <taxon>Actinomycetes</taxon>
        <taxon>Micrococcales</taxon>
        <taxon>Microbacteriaceae</taxon>
        <taxon>Candidatus Lumbricidiphila</taxon>
    </lineage>
</organism>
<accession>A0A2A6FRW9</accession>
<name>A0A2A6FRW9_9MICO</name>
<evidence type="ECO:0000256" key="8">
    <source>
        <dbReference type="PIRNR" id="PIRNR016661"/>
    </source>
</evidence>